<evidence type="ECO:0000259" key="1">
    <source>
        <dbReference type="Pfam" id="PF01636"/>
    </source>
</evidence>
<dbReference type="PANTHER" id="PTHR21310">
    <property type="entry name" value="AMINOGLYCOSIDE PHOSPHOTRANSFERASE-RELATED-RELATED"/>
    <property type="match status" value="1"/>
</dbReference>
<keyword evidence="2" id="KW-0808">Transferase</keyword>
<reference evidence="2 3" key="1">
    <citation type="submission" date="2019-03" db="EMBL/GenBank/DDBJ databases">
        <title>Genomic Encyclopedia of Type Strains, Phase IV (KMG-IV): sequencing the most valuable type-strain genomes for metagenomic binning, comparative biology and taxonomic classification.</title>
        <authorList>
            <person name="Goeker M."/>
        </authorList>
    </citation>
    <scope>NUCLEOTIDE SEQUENCE [LARGE SCALE GENOMIC DNA]</scope>
    <source>
        <strain evidence="2 3">DSM 18401</strain>
    </source>
</reference>
<dbReference type="Proteomes" id="UP000295351">
    <property type="component" value="Unassembled WGS sequence"/>
</dbReference>
<gene>
    <name evidence="2" type="ORF">EV665_10480</name>
</gene>
<proteinExistence type="predicted"/>
<dbReference type="InterPro" id="IPR051678">
    <property type="entry name" value="AGP_Transferase"/>
</dbReference>
<dbReference type="AlphaFoldDB" id="A0A4R2CXI0"/>
<dbReference type="Pfam" id="PF01636">
    <property type="entry name" value="APH"/>
    <property type="match status" value="1"/>
</dbReference>
<keyword evidence="3" id="KW-1185">Reference proteome</keyword>
<accession>A0A4R2CXI0</accession>
<comment type="caution">
    <text evidence="2">The sequence shown here is derived from an EMBL/GenBank/DDBJ whole genome shotgun (WGS) entry which is preliminary data.</text>
</comment>
<feature type="domain" description="Aminoglycoside phosphotransferase" evidence="1">
    <location>
        <begin position="25"/>
        <end position="251"/>
    </location>
</feature>
<dbReference type="InterPro" id="IPR002575">
    <property type="entry name" value="Aminoglycoside_PTrfase"/>
</dbReference>
<dbReference type="GO" id="GO:0016301">
    <property type="term" value="F:kinase activity"/>
    <property type="evidence" value="ECO:0007669"/>
    <property type="project" value="UniProtKB-KW"/>
</dbReference>
<evidence type="ECO:0000313" key="2">
    <source>
        <dbReference type="EMBL" id="TCN46407.1"/>
    </source>
</evidence>
<protein>
    <submittedName>
        <fullName evidence="2">Aminoglycoside phosphotransferase (APT) family kinase protein</fullName>
    </submittedName>
</protein>
<dbReference type="RefSeq" id="WP_133033809.1">
    <property type="nucleotide sequence ID" value="NZ_BAABEI010000012.1"/>
</dbReference>
<keyword evidence="2" id="KW-0418">Kinase</keyword>
<sequence>MTSELAPFRTAIVALHPDLADAAFRLLPGGWHSRAVAVDERRVFKFPQGEAAERALRREASILAAIRPHLAMRVPDLRLHEGAPLFSEHAIIPGDHLETARYETLPEPARGALGEALARFYAQLHALPRPLMEAAGARPVERWLDADAIAARALPLLPEDLLGFANETLSGWRALPPDPHDETYGFFDGHGWNMAFDHAAGRLNGIYDFADSGFGPLHQDFIYTNFISPDLTARIADGYERLTDRTLDRGRIHLLTGVHRLWELAALAETPEHHAAMIASVVAWAARQ</sequence>
<dbReference type="SUPFAM" id="SSF56112">
    <property type="entry name" value="Protein kinase-like (PK-like)"/>
    <property type="match status" value="1"/>
</dbReference>
<dbReference type="EMBL" id="SLVX01000004">
    <property type="protein sequence ID" value="TCN46407.1"/>
    <property type="molecule type" value="Genomic_DNA"/>
</dbReference>
<dbReference type="Gene3D" id="3.30.200.20">
    <property type="entry name" value="Phosphorylase Kinase, domain 1"/>
    <property type="match status" value="1"/>
</dbReference>
<dbReference type="Gene3D" id="3.90.1200.10">
    <property type="match status" value="1"/>
</dbReference>
<dbReference type="PANTHER" id="PTHR21310:SF15">
    <property type="entry name" value="AMINOGLYCOSIDE PHOSPHOTRANSFERASE DOMAIN-CONTAINING PROTEIN"/>
    <property type="match status" value="1"/>
</dbReference>
<dbReference type="InterPro" id="IPR011009">
    <property type="entry name" value="Kinase-like_dom_sf"/>
</dbReference>
<organism evidence="2 3">
    <name type="scientific">Shinella granuli</name>
    <dbReference type="NCBI Taxonomy" id="323621"/>
    <lineage>
        <taxon>Bacteria</taxon>
        <taxon>Pseudomonadati</taxon>
        <taxon>Pseudomonadota</taxon>
        <taxon>Alphaproteobacteria</taxon>
        <taxon>Hyphomicrobiales</taxon>
        <taxon>Rhizobiaceae</taxon>
        <taxon>Shinella</taxon>
    </lineage>
</organism>
<name>A0A4R2CXI0_SHIGR</name>
<evidence type="ECO:0000313" key="3">
    <source>
        <dbReference type="Proteomes" id="UP000295351"/>
    </source>
</evidence>